<evidence type="ECO:0000313" key="2">
    <source>
        <dbReference type="EMBL" id="ACE92251.1"/>
    </source>
</evidence>
<proteinExistence type="predicted"/>
<gene>
    <name evidence="2" type="ordered locus">RHECIAT_CH0003303</name>
</gene>
<dbReference type="HOGENOM" id="CLU_017355_0_0_5"/>
<accession>B3PVN1</accession>
<name>B3PVN1_RHIE6</name>
<dbReference type="EMBL" id="CP001074">
    <property type="protein sequence ID" value="ACE92251.1"/>
    <property type="molecule type" value="Genomic_DNA"/>
</dbReference>
<sequence>MFPRTRRLRIRSVSFGGIKHGETQRFEFAWEGLDKGLWGVISGGNSKGKSSIINILRCALQGRFPGDLKADIWKWLDSVDVNFSIDEILYAVRVSKQAGVENAEDATARLERGRDPSAVIYEGTAGKAFEQSMSDLFTDELGFDRIHAFHKGNDAIVEHGWPAMSSALFVRGPGAALFGEQVVDGLPTRLVQWFIGLPWISTYTAAAAAEKQYAEARRRQSATRDAMAARTRSRVDTLRRDLERAKQDLAKLPDRQRLRRRLIELDRLIASAQADITACRIARDQAAAALQVAKDSWNETRHAYQQAKDNTEAGYVFRRLKPRCCPACEADLGTRLKVEEVAACGLCGTTDINAPEGEARDDLTFLKDSVADAATNAGECETKANKTADALKKAVNAMDVLASEMKELQSELSVPDKADDLYRKVEITEALIKELMGEEGEEATEVAVEAEPQTDVHAILKAAEKITKDLMEETQADTLKKVGDMLLDYSVRLGVQNLESMTLHSSRLEINQGGAATTFSKLSPGENLRVRVALAISVVSVARGSGVGRHPGLLVLDSPGSQEMAAEFASLMGSLGDVLKEEPELQIIIGAVHRPELDGIVARENRKQAFNEDKLF</sequence>
<evidence type="ECO:0000256" key="1">
    <source>
        <dbReference type="SAM" id="Coils"/>
    </source>
</evidence>
<dbReference type="Gene3D" id="3.40.50.300">
    <property type="entry name" value="P-loop containing nucleotide triphosphate hydrolases"/>
    <property type="match status" value="2"/>
</dbReference>
<dbReference type="eggNOG" id="COG0419">
    <property type="taxonomic scope" value="Bacteria"/>
</dbReference>
<protein>
    <submittedName>
        <fullName evidence="2">Hypothetical conserved protein</fullName>
    </submittedName>
</protein>
<dbReference type="Proteomes" id="UP000008817">
    <property type="component" value="Chromosome"/>
</dbReference>
<keyword evidence="1" id="KW-0175">Coiled coil</keyword>
<dbReference type="InterPro" id="IPR027417">
    <property type="entry name" value="P-loop_NTPase"/>
</dbReference>
<dbReference type="SUPFAM" id="SSF52540">
    <property type="entry name" value="P-loop containing nucleoside triphosphate hydrolases"/>
    <property type="match status" value="1"/>
</dbReference>
<reference evidence="2 3" key="1">
    <citation type="submission" date="2008-04" db="EMBL/GenBank/DDBJ databases">
        <title>Genome diversity and DNA divergence of Rhizobium etli.</title>
        <authorList>
            <person name="Gonzalez V."/>
            <person name="Acosta J.L."/>
            <person name="Santamaria R.I."/>
            <person name="Bustos P."/>
            <person name="Hernandez-Gonzalez I.L."/>
            <person name="Fernandez J.L."/>
            <person name="Diaz R."/>
            <person name="Flores M."/>
            <person name="Mora J."/>
            <person name="Palacios R."/>
            <person name="Davila G."/>
        </authorList>
    </citation>
    <scope>NUCLEOTIDE SEQUENCE [LARGE SCALE GENOMIC DNA]</scope>
    <source>
        <strain evidence="2 3">CIAT 652</strain>
    </source>
</reference>
<feature type="coiled-coil region" evidence="1">
    <location>
        <begin position="391"/>
        <end position="438"/>
    </location>
</feature>
<evidence type="ECO:0000313" key="3">
    <source>
        <dbReference type="Proteomes" id="UP000008817"/>
    </source>
</evidence>
<dbReference type="AlphaFoldDB" id="B3PVN1"/>
<feature type="coiled-coil region" evidence="1">
    <location>
        <begin position="228"/>
        <end position="275"/>
    </location>
</feature>
<organism evidence="2 3">
    <name type="scientific">Rhizobium etli (strain CIAT 652)</name>
    <dbReference type="NCBI Taxonomy" id="491916"/>
    <lineage>
        <taxon>Bacteria</taxon>
        <taxon>Pseudomonadati</taxon>
        <taxon>Pseudomonadota</taxon>
        <taxon>Alphaproteobacteria</taxon>
        <taxon>Hyphomicrobiales</taxon>
        <taxon>Rhizobiaceae</taxon>
        <taxon>Rhizobium/Agrobacterium group</taxon>
        <taxon>Rhizobium</taxon>
    </lineage>
</organism>
<dbReference type="KEGG" id="rec:RHECIAT_CH0003303"/>